<reference evidence="6" key="1">
    <citation type="journal article" date="2019" name="Int. J. Syst. Evol. Microbiol.">
        <title>The Global Catalogue of Microorganisms (GCM) 10K type strain sequencing project: providing services to taxonomists for standard genome sequencing and annotation.</title>
        <authorList>
            <consortium name="The Broad Institute Genomics Platform"/>
            <consortium name="The Broad Institute Genome Sequencing Center for Infectious Disease"/>
            <person name="Wu L."/>
            <person name="Ma J."/>
        </authorList>
    </citation>
    <scope>NUCLEOTIDE SEQUENCE [LARGE SCALE GENOMIC DNA]</scope>
    <source>
        <strain evidence="6">CGMCC 4.7289</strain>
    </source>
</reference>
<dbReference type="InterPro" id="IPR000843">
    <property type="entry name" value="HTH_LacI"/>
</dbReference>
<dbReference type="GO" id="GO:0003677">
    <property type="term" value="F:DNA binding"/>
    <property type="evidence" value="ECO:0007669"/>
    <property type="project" value="UniProtKB-KW"/>
</dbReference>
<feature type="domain" description="HTH lacI-type" evidence="4">
    <location>
        <begin position="12"/>
        <end position="66"/>
    </location>
</feature>
<proteinExistence type="predicted"/>
<dbReference type="CDD" id="cd01392">
    <property type="entry name" value="HTH_LacI"/>
    <property type="match status" value="1"/>
</dbReference>
<sequence length="339" mass="35963">MTRARSGQPRSAVMTDVARLAGVSHQTVSRVLNDHTKVRPETRERVLEAMRQLDYQPNSAARTLVTKRSNTLGIVTFDSTLFGPASMVYGIEQAARAAGYFVSIASISALGRRAVLDAINRLREQTVEGIVAIVPKDSAAEALDAVPAGISLVGVGIGHTSGVPMVGVDNTAGAATATRHLLSLGHATVHHIAGPAGWPEARERQAGWREALAEAGAPAPEALDGDWSSRSGYEAGRRLAADPSVTAVFCANDHMALGLLRALHEAGRGVPDDVSVVGFDDIPEAPFMIPPLTTVQQDFGEVGRRSMQLLVELATGDRPHGQILLTPTLQVRDSTRDLR</sequence>
<dbReference type="Pfam" id="PF13377">
    <property type="entry name" value="Peripla_BP_3"/>
    <property type="match status" value="1"/>
</dbReference>
<dbReference type="SMART" id="SM00354">
    <property type="entry name" value="HTH_LACI"/>
    <property type="match status" value="1"/>
</dbReference>
<dbReference type="PANTHER" id="PTHR30146">
    <property type="entry name" value="LACI-RELATED TRANSCRIPTIONAL REPRESSOR"/>
    <property type="match status" value="1"/>
</dbReference>
<dbReference type="Gene3D" id="3.40.50.2300">
    <property type="match status" value="2"/>
</dbReference>
<dbReference type="EMBL" id="JBHSAY010000020">
    <property type="protein sequence ID" value="MFC4135145.1"/>
    <property type="molecule type" value="Genomic_DNA"/>
</dbReference>
<dbReference type="InterPro" id="IPR046335">
    <property type="entry name" value="LacI/GalR-like_sensor"/>
</dbReference>
<organism evidence="5 6">
    <name type="scientific">Hamadaea flava</name>
    <dbReference type="NCBI Taxonomy" id="1742688"/>
    <lineage>
        <taxon>Bacteria</taxon>
        <taxon>Bacillati</taxon>
        <taxon>Actinomycetota</taxon>
        <taxon>Actinomycetes</taxon>
        <taxon>Micromonosporales</taxon>
        <taxon>Micromonosporaceae</taxon>
        <taxon>Hamadaea</taxon>
    </lineage>
</organism>
<dbReference type="PANTHER" id="PTHR30146:SF109">
    <property type="entry name" value="HTH-TYPE TRANSCRIPTIONAL REGULATOR GALS"/>
    <property type="match status" value="1"/>
</dbReference>
<dbReference type="SUPFAM" id="SSF47413">
    <property type="entry name" value="lambda repressor-like DNA-binding domains"/>
    <property type="match status" value="1"/>
</dbReference>
<dbReference type="Pfam" id="PF00356">
    <property type="entry name" value="LacI"/>
    <property type="match status" value="1"/>
</dbReference>
<dbReference type="Gene3D" id="1.10.260.40">
    <property type="entry name" value="lambda repressor-like DNA-binding domains"/>
    <property type="match status" value="1"/>
</dbReference>
<evidence type="ECO:0000256" key="2">
    <source>
        <dbReference type="ARBA" id="ARBA00023125"/>
    </source>
</evidence>
<keyword evidence="2 5" id="KW-0238">DNA-binding</keyword>
<evidence type="ECO:0000259" key="4">
    <source>
        <dbReference type="PROSITE" id="PS50932"/>
    </source>
</evidence>
<dbReference type="PROSITE" id="PS50932">
    <property type="entry name" value="HTH_LACI_2"/>
    <property type="match status" value="1"/>
</dbReference>
<keyword evidence="3" id="KW-0804">Transcription</keyword>
<dbReference type="CDD" id="cd01574">
    <property type="entry name" value="PBP1_LacI"/>
    <property type="match status" value="1"/>
</dbReference>
<evidence type="ECO:0000256" key="3">
    <source>
        <dbReference type="ARBA" id="ARBA00023163"/>
    </source>
</evidence>
<evidence type="ECO:0000313" key="6">
    <source>
        <dbReference type="Proteomes" id="UP001595816"/>
    </source>
</evidence>
<dbReference type="InterPro" id="IPR028082">
    <property type="entry name" value="Peripla_BP_I"/>
</dbReference>
<keyword evidence="1" id="KW-0805">Transcription regulation</keyword>
<keyword evidence="6" id="KW-1185">Reference proteome</keyword>
<dbReference type="InterPro" id="IPR010982">
    <property type="entry name" value="Lambda_DNA-bd_dom_sf"/>
</dbReference>
<dbReference type="Proteomes" id="UP001595816">
    <property type="component" value="Unassembled WGS sequence"/>
</dbReference>
<dbReference type="SUPFAM" id="SSF53822">
    <property type="entry name" value="Periplasmic binding protein-like I"/>
    <property type="match status" value="1"/>
</dbReference>
<dbReference type="PROSITE" id="PS00356">
    <property type="entry name" value="HTH_LACI_1"/>
    <property type="match status" value="1"/>
</dbReference>
<name>A0ABV8LWM3_9ACTN</name>
<evidence type="ECO:0000313" key="5">
    <source>
        <dbReference type="EMBL" id="MFC4135145.1"/>
    </source>
</evidence>
<gene>
    <name evidence="5" type="ORF">ACFOZ4_31420</name>
</gene>
<protein>
    <submittedName>
        <fullName evidence="5">LacI family DNA-binding transcriptional regulator</fullName>
    </submittedName>
</protein>
<evidence type="ECO:0000256" key="1">
    <source>
        <dbReference type="ARBA" id="ARBA00023015"/>
    </source>
</evidence>
<comment type="caution">
    <text evidence="5">The sequence shown here is derived from an EMBL/GenBank/DDBJ whole genome shotgun (WGS) entry which is preliminary data.</text>
</comment>
<accession>A0ABV8LWM3</accession>
<dbReference type="RefSeq" id="WP_253763024.1">
    <property type="nucleotide sequence ID" value="NZ_JAMZDZ010000001.1"/>
</dbReference>